<dbReference type="Pfam" id="PF08669">
    <property type="entry name" value="GCV_T_C"/>
    <property type="match status" value="1"/>
</dbReference>
<dbReference type="RefSeq" id="WP_117172925.1">
    <property type="nucleotide sequence ID" value="NZ_QFZK01000001.1"/>
</dbReference>
<keyword evidence="2" id="KW-0560">Oxidoreductase</keyword>
<dbReference type="SUPFAM" id="SSF103025">
    <property type="entry name" value="Folate-binding domain"/>
    <property type="match status" value="1"/>
</dbReference>
<dbReference type="Gene3D" id="3.50.50.60">
    <property type="entry name" value="FAD/NAD(P)-binding domain"/>
    <property type="match status" value="1"/>
</dbReference>
<dbReference type="InterPro" id="IPR029043">
    <property type="entry name" value="GcvT/YgfZ_C"/>
</dbReference>
<dbReference type="InterPro" id="IPR013977">
    <property type="entry name" value="GcvT_C"/>
</dbReference>
<dbReference type="Pfam" id="PF01571">
    <property type="entry name" value="GCV_T"/>
    <property type="match status" value="1"/>
</dbReference>
<dbReference type="GO" id="GO:0016491">
    <property type="term" value="F:oxidoreductase activity"/>
    <property type="evidence" value="ECO:0007669"/>
    <property type="project" value="UniProtKB-KW"/>
</dbReference>
<dbReference type="Gene3D" id="3.30.1360.120">
    <property type="entry name" value="Probable tRNA modification gtpase trme, domain 1"/>
    <property type="match status" value="1"/>
</dbReference>
<protein>
    <submittedName>
        <fullName evidence="7">Glycine cleavage system protein T</fullName>
    </submittedName>
</protein>
<dbReference type="Gene3D" id="3.30.9.10">
    <property type="entry name" value="D-Amino Acid Oxidase, subunit A, domain 2"/>
    <property type="match status" value="1"/>
</dbReference>
<sequence>MKTTAQVVVIGGGVVGCSVLYHLTKKGWSDVMLLERDQLTSGSTWHAAGGFHTLNGDPNVAMLQSYTVALYEELERISGQSCGLHKSPGIMLADTPERMEFLKMTVARGRYLGMETEIISVKEAKNYFPFIEEKYFLGALLDPNEGHLDPSGTTYAYAKAARLGGATIEVQTKVESLEQKPDGHWRVITNKGVIECEHVVNAGGLWAREVGRMVGIELPVLAMEHMYLVTDDIPEVVEFNKSTGKEIGHVIDFGAESYLRQEGKGMVLGVYEQAGKPWSPKNTPWSFGQELLQPDLDRIAPSLEIAFKHFPTLENAGIKRVINGPFTFAPDGNPLVGPVQGRTNFWSACGVMAGFSQGGGVGLALSNWMVDGDPGFDIWGMDVARYGDWATRTYTNAKVRENYSRRFRIRFPNEELPAARPLQTTPLYDKFIEQGAVMGDSWGMETPLWFAPKGSEAKDIVSFHRSNDFEPIKAEVKNVRNGVGVTEIANFAKYEIVGPGAEAWLLQVMTNTMPKTGRLMLTPMLNQNGKIIGDFTIAKAEDNRYMMWGSSQAQVYHMRWFEQHLPKDGSVRITPYGMKLIGLSIAGPKSRELLQRLTDDDVSGESFKFMDYREMEVATVQAKVNRVTYTGDLGYEIWVAPEYQRRLYESILEAGADLGIKPFGMRALLCMRLEKNFGTWYREFRPIYGPFEAGLERFVKLDKPDFIGKAAALKEKTEGPKKTRIFMVVDALDCDVMGDEPIWADGKVVGWVTSGGYGHFVDQSLAQGYIPTELVKDGIDLEIEILGERRKARLQMDPPFDPEAKRMRM</sequence>
<comment type="similarity">
    <text evidence="1">Belongs to the GcvT family.</text>
</comment>
<dbReference type="InterPro" id="IPR006076">
    <property type="entry name" value="FAD-dep_OxRdtase"/>
</dbReference>
<dbReference type="SUPFAM" id="SSF101790">
    <property type="entry name" value="Aminomethyltransferase beta-barrel domain"/>
    <property type="match status" value="1"/>
</dbReference>
<dbReference type="InterPro" id="IPR006222">
    <property type="entry name" value="GCVT_N"/>
</dbReference>
<name>A0A3E1RG92_9BURK</name>
<dbReference type="InterPro" id="IPR027266">
    <property type="entry name" value="TrmE/GcvT-like"/>
</dbReference>
<evidence type="ECO:0000313" key="7">
    <source>
        <dbReference type="EMBL" id="RFO98379.1"/>
    </source>
</evidence>
<evidence type="ECO:0000259" key="6">
    <source>
        <dbReference type="Pfam" id="PF16350"/>
    </source>
</evidence>
<dbReference type="InterPro" id="IPR032503">
    <property type="entry name" value="FAO_M"/>
</dbReference>
<accession>A0A3E1RG92</accession>
<keyword evidence="8" id="KW-1185">Reference proteome</keyword>
<comment type="caution">
    <text evidence="7">The sequence shown here is derived from an EMBL/GenBank/DDBJ whole genome shotgun (WGS) entry which is preliminary data.</text>
</comment>
<dbReference type="Pfam" id="PF16350">
    <property type="entry name" value="FAO_M"/>
    <property type="match status" value="1"/>
</dbReference>
<feature type="domain" description="FAD dependent oxidoreductase" evidence="3">
    <location>
        <begin position="7"/>
        <end position="367"/>
    </location>
</feature>
<evidence type="ECO:0000259" key="3">
    <source>
        <dbReference type="Pfam" id="PF01266"/>
    </source>
</evidence>
<proteinExistence type="inferred from homology"/>
<dbReference type="Gene3D" id="3.30.70.1400">
    <property type="entry name" value="Aminomethyltransferase beta-barrel domains"/>
    <property type="match status" value="1"/>
</dbReference>
<dbReference type="Gene3D" id="2.40.30.110">
    <property type="entry name" value="Aminomethyltransferase beta-barrel domains"/>
    <property type="match status" value="1"/>
</dbReference>
<dbReference type="InterPro" id="IPR028896">
    <property type="entry name" value="GcvT/YgfZ/DmdA"/>
</dbReference>
<feature type="domain" description="GCVT N-terminal" evidence="4">
    <location>
        <begin position="427"/>
        <end position="703"/>
    </location>
</feature>
<gene>
    <name evidence="7" type="ORF">DIC66_00280</name>
</gene>
<dbReference type="AlphaFoldDB" id="A0A3E1RG92"/>
<dbReference type="InterPro" id="IPR036188">
    <property type="entry name" value="FAD/NAD-bd_sf"/>
</dbReference>
<dbReference type="Pfam" id="PF01266">
    <property type="entry name" value="DAO"/>
    <property type="match status" value="1"/>
</dbReference>
<dbReference type="PROSITE" id="PS51257">
    <property type="entry name" value="PROKAR_LIPOPROTEIN"/>
    <property type="match status" value="1"/>
</dbReference>
<reference evidence="7 8" key="1">
    <citation type="submission" date="2018-05" db="EMBL/GenBank/DDBJ databases">
        <title>Rhodoferax soyangensis sp.nov., isolated from an oligotrophic freshwater lake.</title>
        <authorList>
            <person name="Park M."/>
        </authorList>
    </citation>
    <scope>NUCLEOTIDE SEQUENCE [LARGE SCALE GENOMIC DNA]</scope>
    <source>
        <strain evidence="7 8">IMCC26218</strain>
    </source>
</reference>
<evidence type="ECO:0000256" key="2">
    <source>
        <dbReference type="ARBA" id="ARBA00023002"/>
    </source>
</evidence>
<dbReference type="SUPFAM" id="SSF54373">
    <property type="entry name" value="FAD-linked reductases, C-terminal domain"/>
    <property type="match status" value="1"/>
</dbReference>
<evidence type="ECO:0000313" key="8">
    <source>
        <dbReference type="Proteomes" id="UP000260665"/>
    </source>
</evidence>
<dbReference type="OrthoDB" id="9774591at2"/>
<feature type="domain" description="FAD dependent oxidoreductase central" evidence="6">
    <location>
        <begin position="371"/>
        <end position="424"/>
    </location>
</feature>
<feature type="domain" description="Aminomethyltransferase C-terminal" evidence="5">
    <location>
        <begin position="727"/>
        <end position="801"/>
    </location>
</feature>
<evidence type="ECO:0000256" key="1">
    <source>
        <dbReference type="ARBA" id="ARBA00008609"/>
    </source>
</evidence>
<evidence type="ECO:0000259" key="4">
    <source>
        <dbReference type="Pfam" id="PF01571"/>
    </source>
</evidence>
<dbReference type="PANTHER" id="PTHR43757">
    <property type="entry name" value="AMINOMETHYLTRANSFERASE"/>
    <property type="match status" value="1"/>
</dbReference>
<organism evidence="7 8">
    <name type="scientific">Rhodoferax lacus</name>
    <dbReference type="NCBI Taxonomy" id="2184758"/>
    <lineage>
        <taxon>Bacteria</taxon>
        <taxon>Pseudomonadati</taxon>
        <taxon>Pseudomonadota</taxon>
        <taxon>Betaproteobacteria</taxon>
        <taxon>Burkholderiales</taxon>
        <taxon>Comamonadaceae</taxon>
        <taxon>Rhodoferax</taxon>
    </lineage>
</organism>
<dbReference type="SUPFAM" id="SSF51905">
    <property type="entry name" value="FAD/NAD(P)-binding domain"/>
    <property type="match status" value="1"/>
</dbReference>
<dbReference type="PANTHER" id="PTHR43757:SF2">
    <property type="entry name" value="AMINOMETHYLTRANSFERASE, MITOCHONDRIAL"/>
    <property type="match status" value="1"/>
</dbReference>
<dbReference type="Proteomes" id="UP000260665">
    <property type="component" value="Unassembled WGS sequence"/>
</dbReference>
<evidence type="ECO:0000259" key="5">
    <source>
        <dbReference type="Pfam" id="PF08669"/>
    </source>
</evidence>
<dbReference type="EMBL" id="QFZK01000001">
    <property type="protein sequence ID" value="RFO98379.1"/>
    <property type="molecule type" value="Genomic_DNA"/>
</dbReference>